<reference evidence="3 4" key="1">
    <citation type="submission" date="2016-07" db="EMBL/GenBank/DDBJ databases">
        <title>Draft genome sequence of Prauserella sp. YIM 121212, isolated from alkaline soil.</title>
        <authorList>
            <person name="Ruckert C."/>
            <person name="Albersmeier A."/>
            <person name="Jiang C.-L."/>
            <person name="Jiang Y."/>
            <person name="Kalinowski J."/>
            <person name="Schneider O."/>
            <person name="Winkler A."/>
            <person name="Zotchev S.B."/>
        </authorList>
    </citation>
    <scope>NUCLEOTIDE SEQUENCE [LARGE SCALE GENOMIC DNA]</scope>
    <source>
        <strain evidence="3 4">YIM 121212</strain>
    </source>
</reference>
<evidence type="ECO:0000313" key="3">
    <source>
        <dbReference type="EMBL" id="PXY23935.1"/>
    </source>
</evidence>
<dbReference type="NCBIfam" id="TIGR02680">
    <property type="entry name" value="TIGR02680 family protein"/>
    <property type="match status" value="1"/>
</dbReference>
<name>A0A318LJS1_9PSEU</name>
<evidence type="ECO:0000256" key="1">
    <source>
        <dbReference type="SAM" id="Coils"/>
    </source>
</evidence>
<dbReference type="EMBL" id="MASU01000013">
    <property type="protein sequence ID" value="PXY23935.1"/>
    <property type="molecule type" value="Genomic_DNA"/>
</dbReference>
<keyword evidence="1" id="KW-0175">Coiled coil</keyword>
<dbReference type="GO" id="GO:0016460">
    <property type="term" value="C:myosin II complex"/>
    <property type="evidence" value="ECO:0007669"/>
    <property type="project" value="TreeGrafter"/>
</dbReference>
<evidence type="ECO:0000256" key="2">
    <source>
        <dbReference type="SAM" id="MobiDB-lite"/>
    </source>
</evidence>
<dbReference type="PANTHER" id="PTHR45615">
    <property type="entry name" value="MYOSIN HEAVY CHAIN, NON-MUSCLE"/>
    <property type="match status" value="1"/>
</dbReference>
<dbReference type="GO" id="GO:0032982">
    <property type="term" value="C:myosin filament"/>
    <property type="evidence" value="ECO:0007669"/>
    <property type="project" value="TreeGrafter"/>
</dbReference>
<dbReference type="GO" id="GO:0005737">
    <property type="term" value="C:cytoplasm"/>
    <property type="evidence" value="ECO:0007669"/>
    <property type="project" value="TreeGrafter"/>
</dbReference>
<feature type="region of interest" description="Disordered" evidence="2">
    <location>
        <begin position="596"/>
        <end position="621"/>
    </location>
</feature>
<evidence type="ECO:0000313" key="4">
    <source>
        <dbReference type="Proteomes" id="UP000247892"/>
    </source>
</evidence>
<feature type="coiled-coil region" evidence="1">
    <location>
        <begin position="314"/>
        <end position="381"/>
    </location>
</feature>
<protein>
    <submittedName>
        <fullName evidence="3">TIGR02680 family protein</fullName>
    </submittedName>
</protein>
<dbReference type="Gene3D" id="3.40.50.300">
    <property type="entry name" value="P-loop containing nucleotide triphosphate hydrolases"/>
    <property type="match status" value="1"/>
</dbReference>
<feature type="coiled-coil region" evidence="1">
    <location>
        <begin position="818"/>
        <end position="992"/>
    </location>
</feature>
<dbReference type="PANTHER" id="PTHR45615:SF40">
    <property type="entry name" value="MYOSIN HEAVY CHAIN, NON-MUSCLE"/>
    <property type="match status" value="1"/>
</dbReference>
<gene>
    <name evidence="3" type="ORF">BA062_27060</name>
</gene>
<dbReference type="OrthoDB" id="8527901at2"/>
<dbReference type="GO" id="GO:0000146">
    <property type="term" value="F:microfilament motor activity"/>
    <property type="evidence" value="ECO:0007669"/>
    <property type="project" value="TreeGrafter"/>
</dbReference>
<proteinExistence type="predicted"/>
<comment type="caution">
    <text evidence="3">The sequence shown here is derived from an EMBL/GenBank/DDBJ whole genome shotgun (WGS) entry which is preliminary data.</text>
</comment>
<dbReference type="InterPro" id="IPR013496">
    <property type="entry name" value="CHP02680"/>
</dbReference>
<sequence length="1388" mass="152951">MTSTMDGQDWLAQAATGGLPEPVRQRWQPLRVGIVNLWEYDTAEFWFADGRLVLRGGNGAGKTKVLELTTLMLLRGEVTPSVLDPFGSQHRTMRFNLLPTGDADDPRPPSDSGLGYAWVEFGRRDETGGQEFYVCGLGASARRGSGTSPVSTWQFTTRLRPGKDLLLTRAGRPMEQKELKKIPGVTVAESAAAYRARIAADLFDLDTASYDNLTELLKQLRKPKLGERLNPATLAETLREALPPLATNEVEQLADGWDRLERLRMAVEATKEAAKQVAAFDRTAWRPWAKIVVRRRADAFATARSRLERTTKDKNAAVEQLGSAKDDVARLEAELKRSSTERNDVETALRELLESTAYQDAARLTDRVGMLQRELNSLGERLTEAGRTEASERDELERRQAKFEAASAAATRAAEAIDQHIGSVEAAAKPAGLGASAERFLPARDVPSLRADLQRRMERFGRMRSLHDNHQRALHSTELTARKVSVCEEGAERARLDERTAHEDVEEAVDSLRQRIREWATTTVVEVSDELSEQWCDLVADLTTSVASPEQAIRDHVAAAKAALEASRVEALRARDPLVALHEKTTAELEKVKARKELPPPEPTLWQRTERPGDDADSGAPLWRCVQPRDELPSAQLDRIEAALAASGLLDAWLSPEGTLRTQDGTVVADTTLVAGPPASGNTLATVLEPTPTGGISGDVVATLLAGIDWRRRGSAASSGNWLADDGSWSIGVLAGRAEPSRPASFLGATARAEARRREIAALEAELAALAERIEQLSARIASLDEQIDATAREARTVPRDAPVTTAVTTWTERQRAHEAAVLRLAEAQREHQREESKRDVAWTELSTFAGEYGFPLRGLDELREALDRYADVLRELAARVDTARRCRDEAEVAAEEVERQAAKVTAAQGRAEVLRTQVRAAEVQVRTAREALDEGPAELLARKERLDTTSNELADTVEKLTDSVREAEKAAVKAESILESHEQRRAEAEAVRDAALGAWWEVYEAGLAPAIGLPEPDRRNVETGRNAVVDARKAVAAVDDEHAEERAARKCTQRLLELKQQLLPNRDARIDEDATIPRFLVMAHGDTGWQLPGPAADSLAEQVRRQEDRFDSEQREVLATLLGSTFIEHLKDRLDYTERTFAGINDRLRSHATRHGHAVRLTHEPDPADPDARDVVTALNQGYAQLSQARQDLVRDFLARRIDEARAEAAADQATDWKEQLSIALDYRRWLRISLEYRPGMQAQWRPFDRAQHGAKSGGEKVVLLSQPLFAATVVAFDAAGPQAPRWVWLDEAMTGVDAQYKASFMGLTVGFDLDIMLTAHDEWCTYPTVPAVAVYDLARSPHLPGVDAQPHLWCGGELTDIAMAEPAPSFGLDADDGLFGISGARP</sequence>
<organism evidence="3 4">
    <name type="scientific">Prauserella flavalba</name>
    <dbReference type="NCBI Taxonomy" id="1477506"/>
    <lineage>
        <taxon>Bacteria</taxon>
        <taxon>Bacillati</taxon>
        <taxon>Actinomycetota</taxon>
        <taxon>Actinomycetes</taxon>
        <taxon>Pseudonocardiales</taxon>
        <taxon>Pseudonocardiaceae</taxon>
        <taxon>Prauserella</taxon>
    </lineage>
</organism>
<dbReference type="GO" id="GO:0051015">
    <property type="term" value="F:actin filament binding"/>
    <property type="evidence" value="ECO:0007669"/>
    <property type="project" value="TreeGrafter"/>
</dbReference>
<feature type="coiled-coil region" evidence="1">
    <location>
        <begin position="753"/>
        <end position="794"/>
    </location>
</feature>
<accession>A0A318LJS1</accession>
<keyword evidence="4" id="KW-1185">Reference proteome</keyword>
<dbReference type="Proteomes" id="UP000247892">
    <property type="component" value="Unassembled WGS sequence"/>
</dbReference>
<dbReference type="Pfam" id="PF13558">
    <property type="entry name" value="SbcC_Walker_B"/>
    <property type="match status" value="1"/>
</dbReference>
<dbReference type="InterPro" id="IPR027417">
    <property type="entry name" value="P-loop_NTPase"/>
</dbReference>